<sequence length="85" mass="8973">MWTLTFWKDTAERVISTFAIALLGVFGAEKFDLFHADWKAALGLAGGQALLSLLKALGVLKLPIGTPGSATPVVLTEAKTDELGT</sequence>
<dbReference type="OrthoDB" id="26392at10239"/>
<dbReference type="RefSeq" id="YP_009613943.1">
    <property type="nucleotide sequence ID" value="NC_042030.1"/>
</dbReference>
<evidence type="ECO:0000313" key="2">
    <source>
        <dbReference type="Proteomes" id="UP000223621"/>
    </source>
</evidence>
<keyword evidence="2" id="KW-1185">Reference proteome</keyword>
<dbReference type="GeneID" id="40090344"/>
<dbReference type="InterPro" id="IPR020109">
    <property type="entry name" value="Holin_r1t"/>
</dbReference>
<reference evidence="1 2" key="1">
    <citation type="journal article" date="2012" name="J. Virol.">
        <title>Complete Genome Sequences of 138 Mycobacteriophages.</title>
        <authorList>
            <consortium name="the Science Education Alliance Phage Hunters Advancing Genomics and Evolutionary Science Program"/>
            <consortium name="the KwaZulu-Natal Research Institute for Tuberculosis and HIV Mycobacterial Genetics Course Students"/>
            <consortium name="the Phage Hunters Integrating Research and Education Program"/>
            <person name="Hatfull G.F."/>
        </authorList>
    </citation>
    <scope>NUCLEOTIDE SEQUENCE [LARGE SCALE GENOMIC DNA]</scope>
    <source>
        <strain evidence="1 2">Yoshi</strain>
    </source>
</reference>
<evidence type="ECO:0000313" key="1">
    <source>
        <dbReference type="EMBL" id="AEK07790.1"/>
    </source>
</evidence>
<proteinExistence type="predicted"/>
<dbReference type="Proteomes" id="UP000223621">
    <property type="component" value="Segment"/>
</dbReference>
<organism evidence="1 2">
    <name type="scientific">Mycobacterium phage Yoshi</name>
    <dbReference type="NCBI Taxonomy" id="2920891"/>
    <lineage>
        <taxon>Viruses</taxon>
        <taxon>Duplodnaviria</taxon>
        <taxon>Heunggongvirae</taxon>
        <taxon>Uroviricota</taxon>
        <taxon>Caudoviricetes</taxon>
        <taxon>Gracegardnervirinae</taxon>
        <taxon>Avanivirus</taxon>
        <taxon>Avanivirus yoshi</taxon>
    </lineage>
</organism>
<accession>G1BSE6</accession>
<dbReference type="Pfam" id="PF16945">
    <property type="entry name" value="Phage_r1t_holin"/>
    <property type="match status" value="1"/>
</dbReference>
<evidence type="ECO:0008006" key="3">
    <source>
        <dbReference type="Google" id="ProtNLM"/>
    </source>
</evidence>
<gene>
    <name evidence="1" type="primary">39</name>
    <name evidence="1" type="ORF">YOSHI_39</name>
</gene>
<name>G1BSE6_9CAUD</name>
<dbReference type="EMBL" id="JF704115">
    <property type="protein sequence ID" value="AEK07790.1"/>
    <property type="molecule type" value="Genomic_DNA"/>
</dbReference>
<protein>
    <recommendedName>
        <fullName evidence="3">Holin</fullName>
    </recommendedName>
</protein>